<feature type="domain" description="Ubiquitin-like" evidence="3">
    <location>
        <begin position="1"/>
        <end position="69"/>
    </location>
</feature>
<evidence type="ECO:0000256" key="2">
    <source>
        <dbReference type="SAM" id="MobiDB-lite"/>
    </source>
</evidence>
<evidence type="ECO:0000259" key="3">
    <source>
        <dbReference type="PROSITE" id="PS50053"/>
    </source>
</evidence>
<dbReference type="Gene3D" id="3.10.20.90">
    <property type="entry name" value="Phosphatidylinositol 3-kinase Catalytic Subunit, Chain A, domain 1"/>
    <property type="match status" value="2"/>
</dbReference>
<feature type="region of interest" description="Disordered" evidence="2">
    <location>
        <begin position="72"/>
        <end position="109"/>
    </location>
</feature>
<feature type="compositionally biased region" description="Low complexity" evidence="2">
    <location>
        <begin position="89"/>
        <end position="109"/>
    </location>
</feature>
<dbReference type="InterPro" id="IPR000626">
    <property type="entry name" value="Ubiquitin-like_dom"/>
</dbReference>
<name>A0A7S4USX6_9DINO</name>
<evidence type="ECO:0000313" key="4">
    <source>
        <dbReference type="EMBL" id="CAE4570242.1"/>
    </source>
</evidence>
<dbReference type="InterPro" id="IPR029071">
    <property type="entry name" value="Ubiquitin-like_domsf"/>
</dbReference>
<dbReference type="PROSITE" id="PS50053">
    <property type="entry name" value="UBIQUITIN_2"/>
    <property type="match status" value="2"/>
</dbReference>
<proteinExistence type="predicted"/>
<dbReference type="GO" id="GO:0006511">
    <property type="term" value="P:ubiquitin-dependent protein catabolic process"/>
    <property type="evidence" value="ECO:0007669"/>
    <property type="project" value="TreeGrafter"/>
</dbReference>
<dbReference type="SMART" id="SM00213">
    <property type="entry name" value="UBQ"/>
    <property type="match status" value="2"/>
</dbReference>
<feature type="domain" description="Ubiquitin-like" evidence="3">
    <location>
        <begin position="115"/>
        <end position="187"/>
    </location>
</feature>
<accession>A0A7S4USX6</accession>
<dbReference type="EMBL" id="HBNR01015122">
    <property type="protein sequence ID" value="CAE4570242.1"/>
    <property type="molecule type" value="Transcribed_RNA"/>
</dbReference>
<reference evidence="4" key="1">
    <citation type="submission" date="2021-01" db="EMBL/GenBank/DDBJ databases">
        <authorList>
            <person name="Corre E."/>
            <person name="Pelletier E."/>
            <person name="Niang G."/>
            <person name="Scheremetjew M."/>
            <person name="Finn R."/>
            <person name="Kale V."/>
            <person name="Holt S."/>
            <person name="Cochrane G."/>
            <person name="Meng A."/>
            <person name="Brown T."/>
            <person name="Cohen L."/>
        </authorList>
    </citation>
    <scope>NUCLEOTIDE SEQUENCE</scope>
    <source>
        <strain evidence="4">CCMP3105</strain>
    </source>
</reference>
<sequence length="398" mass="41213">MRLRIRAPGSADFEIDVEPSATVGEAKIMVTSGCDVDPEAMKLICRGRVLRDGDTLQACGIDGTDALHVARGKAPPAPAAAAETHSGEAPSSTPAQAPPSTAGAPPPQAAAAGAIRVIVRGPGGVDSTVSISPSESVLALRAQAASICGFPADHIHLVHRGRILKDDGASLTASNINDGDVLRVARRAVQEPSAPLAAQVPAVPTTTADGSAGSPMPMAWGSSPATLGALLERQDPDALEAFAANLARAQQPPARNMPAPVEVQLGREIREMEREVRRLVVQRQRADAARGGVVAPGQWRDAPAEAEEEDPELLAHIARTMAEARARGAPVPRAAQFVDRALNRARDARALGARLEREASGLQPELEDALAAAEQTTAAAARAPRRLGGAPRQTDAPP</sequence>
<dbReference type="PANTHER" id="PTHR10677">
    <property type="entry name" value="UBIQUILIN"/>
    <property type="match status" value="1"/>
</dbReference>
<dbReference type="GO" id="GO:0005829">
    <property type="term" value="C:cytosol"/>
    <property type="evidence" value="ECO:0007669"/>
    <property type="project" value="TreeGrafter"/>
</dbReference>
<feature type="compositionally biased region" description="Low complexity" evidence="2">
    <location>
        <begin position="369"/>
        <end position="398"/>
    </location>
</feature>
<dbReference type="CDD" id="cd17039">
    <property type="entry name" value="Ubl_ubiquitin_like"/>
    <property type="match status" value="2"/>
</dbReference>
<dbReference type="Pfam" id="PF00240">
    <property type="entry name" value="ubiquitin"/>
    <property type="match status" value="2"/>
</dbReference>
<protein>
    <recommendedName>
        <fullName evidence="3">Ubiquitin-like domain-containing protein</fullName>
    </recommendedName>
</protein>
<evidence type="ECO:0000256" key="1">
    <source>
        <dbReference type="SAM" id="Coils"/>
    </source>
</evidence>
<gene>
    <name evidence="4" type="ORF">AMON00008_LOCUS9861</name>
</gene>
<dbReference type="GO" id="GO:0031593">
    <property type="term" value="F:polyubiquitin modification-dependent protein binding"/>
    <property type="evidence" value="ECO:0007669"/>
    <property type="project" value="TreeGrafter"/>
</dbReference>
<feature type="coiled-coil region" evidence="1">
    <location>
        <begin position="262"/>
        <end position="289"/>
    </location>
</feature>
<dbReference type="PANTHER" id="PTHR10677:SF3">
    <property type="entry name" value="FI07626P-RELATED"/>
    <property type="match status" value="1"/>
</dbReference>
<organism evidence="4">
    <name type="scientific">Alexandrium monilatum</name>
    <dbReference type="NCBI Taxonomy" id="311494"/>
    <lineage>
        <taxon>Eukaryota</taxon>
        <taxon>Sar</taxon>
        <taxon>Alveolata</taxon>
        <taxon>Dinophyceae</taxon>
        <taxon>Gonyaulacales</taxon>
        <taxon>Pyrocystaceae</taxon>
        <taxon>Alexandrium</taxon>
    </lineage>
</organism>
<dbReference type="AlphaFoldDB" id="A0A7S4USX6"/>
<feature type="region of interest" description="Disordered" evidence="2">
    <location>
        <begin position="356"/>
        <end position="398"/>
    </location>
</feature>
<dbReference type="InterPro" id="IPR015496">
    <property type="entry name" value="Ubiquilin"/>
</dbReference>
<dbReference type="SUPFAM" id="SSF54236">
    <property type="entry name" value="Ubiquitin-like"/>
    <property type="match status" value="2"/>
</dbReference>
<keyword evidence="1" id="KW-0175">Coiled coil</keyword>